<feature type="compositionally biased region" description="Low complexity" evidence="9">
    <location>
        <begin position="417"/>
        <end position="432"/>
    </location>
</feature>
<dbReference type="FunFam" id="2.30.29.30:FF:000133">
    <property type="entry name" value="myosin phosphatase Rho-interacting protein isoform X1"/>
    <property type="match status" value="1"/>
</dbReference>
<keyword evidence="4 8" id="KW-0175">Coiled coil</keyword>
<dbReference type="Proteomes" id="UP001356427">
    <property type="component" value="Unassembled WGS sequence"/>
</dbReference>
<evidence type="ECO:0008006" key="14">
    <source>
        <dbReference type="Google" id="ProtNLM"/>
    </source>
</evidence>
<dbReference type="InterPro" id="IPR052223">
    <property type="entry name" value="Actin_Cytoskeleton_Reg"/>
</dbReference>
<sequence>MLKYNDVYSYQKLGLCSIISLPSTKRYIETREGETQEEEVAVGLRGRSEKHRSWSKDRGQPEPREAEAGSRDRKSRSGGAPHGITISTAAGQIPTIALLASICHDWVGSNNTTQVKELLTSFGPLKAFNLVKDSATSLSKGYAFCEYVDVSATDQAVAGLNGMQLGDKKLIVQRASVGAKNANPTAIIETPVTLQVPGLQRLQKSGLPTEVLCLLNMVMPEELVDDEDYEEIPGTSERSAASTAACAEKNTNIEIPLPVDGVEVPGCGKILWEYVSAADCQRKHAGPHLAASLQQSGGHSKYYDPDMYHRQEFLGADVHFWTGASCEIRSGQTHLCKGCSALAPEGTDFDNPIQRSREPSPAKMAATEPSFSVMESGDPRSSLWQGERPGGGPDAAPVWTVTDTDPPGLDETPAGHDSSTLPSASSDSLTFDSSLRLSNGSCISSSREAVTMSQGRLGKSAVGEDLGQAGSRKGRSEARSNQREKLQSCGDLSPGQLTIPPPQRRAMSLDRRTSESVMTPDLLNFKKRWRKYWFVLSADSLRYYKDSLAEENSDLDGEIDLTKCHNVSEYQVQRNYGFQIHTQKCVFTLSAMTAGIRRNWIQALMKNVHPSNAPDVASSLPVHSIPCSPSESLALPKPDVTQDSSPSSEVPTERVQGPKQSRIRERRREGRSKTFDWAEFRPMVLLASEQEVQQEETKEPLQMEVGDLERKRRREERRRRYDSMLGFPMRDISPRSPKTHQRVQREIEQCWQQVERTAYRQEKTVPLYTESKGKDKEDMGILLETYNRRVEELKGQLAESDHCRLELEAHLSTALGRQHHASLPLEALLCPEADLPSLKSLTDMYRETRELLQQQELKRQNIQEQLGLSLSSGPLEKHSSPGTHPSPPPSIWLHGTEGYLQELENLFPDCSISVNTPVMSPTSDTELSSDSVPQNGSENREPNSGSETSSQRQFENGSHQQTSIPESHTKSCAWSPDSLSMEETQESLNSMTIDNLLCSETPRPTEEYVDPDQAIVMRRLSQEVELLSSQNEALNQRNQEMLNQLTEADREIERLKAELITQYSGPQFLPEAEQHSQAKVEGLEKELRRRDQQLQEAQSLLASMDQHLKETEVQLQLRKVTFKGLGFPAEEEEEEEDEEEEAGEENINTHHLGEKEREHLQQCLQAMEAKQLELERQLQHTEQTCRELQTHNTELREAERLYTQRAMEAEADTVRFNEEVEKVRTVEKESGLRCSSEGKWQEEVILVSGEERVQQVVEGIMLMSRTLGRVAQVIDRSDMNVVKVPLDRKCVEVNQTVVRQFHLEEEFWGRLLNSLKVNPSQSNEDKLTDMILSQILEQMVVEKQMLLLAHSLFSHNKKDLNTDTGGLDRMNICRSLRDLDIIGNIAGETGSEMKEDDERISNVYNQHNDTDDFISRHFTEITQERIFLLNQIASSVGASANDELQSLAQRLCHFHNVNEPRLASIHCTAMEAFSSYRLSRLNTLHKSQLQETQQGLLIASPLMCSRCAGLLSENQQLGARQSDLERQWSSSVGLGMTTLRQGEHIDSQQTDTKLLDTASEQKTETPAINAAGKMEVESPNQGVTAVEEVCRVRRCAEVVEGDYLTNSMESPMIKVESKLDEVEKGIQEVDTDKDVEERSTAEPHEEANTLGEEELEIVLSSLRGRVKDLEEQLSVMADIKAEHDGRMASLQLKHKEDIEKLKATYEHGFVTMEESQQRILGELQHRHQQDLQRLQIDTDRLLEEETAATITAIEAMKNAHRAELKRELQRACHENNNAGDVNLGEICRQHSEELASCHRELDVLSQQYSLKCLESSHLGQALEAERQALCQCQQENQDLRTRNQELSVHLAAEITRLCSLAKQDAFPLSQERDVYELEITLRVKESEVQCLKQKITSLKDELQTAHRDKRYATETYKDIYTELSIMRAKAERDLGQLRENLRLAHKALGELSPAVYTDNNGIHDIILLPAEFFTNASKLRDALFGKGAPLQLTLLISISYGAVISRPSSYGFGSLKEMWEESSESQDHRGSGPDEEAQMAQHH</sequence>
<evidence type="ECO:0000256" key="1">
    <source>
        <dbReference type="ARBA" id="ARBA00004245"/>
    </source>
</evidence>
<evidence type="ECO:0000256" key="3">
    <source>
        <dbReference type="ARBA" id="ARBA00022553"/>
    </source>
</evidence>
<dbReference type="InterPro" id="IPR035979">
    <property type="entry name" value="RBD_domain_sf"/>
</dbReference>
<feature type="domain" description="RRM" evidence="11">
    <location>
        <begin position="95"/>
        <end position="177"/>
    </location>
</feature>
<evidence type="ECO:0000313" key="12">
    <source>
        <dbReference type="EMBL" id="KAK6311972.1"/>
    </source>
</evidence>
<keyword evidence="3" id="KW-0597">Phosphoprotein</keyword>
<comment type="caution">
    <text evidence="12">The sequence shown here is derived from an EMBL/GenBank/DDBJ whole genome shotgun (WGS) entry which is preliminary data.</text>
</comment>
<feature type="compositionally biased region" description="Polar residues" evidence="9">
    <location>
        <begin position="641"/>
        <end position="650"/>
    </location>
</feature>
<dbReference type="Pfam" id="PF00169">
    <property type="entry name" value="PH"/>
    <property type="match status" value="1"/>
</dbReference>
<feature type="region of interest" description="Disordered" evidence="9">
    <location>
        <begin position="31"/>
        <end position="84"/>
    </location>
</feature>
<feature type="region of interest" description="Disordered" evidence="9">
    <location>
        <begin position="917"/>
        <end position="986"/>
    </location>
</feature>
<feature type="compositionally biased region" description="Basic and acidic residues" evidence="9">
    <location>
        <begin position="662"/>
        <end position="671"/>
    </location>
</feature>
<feature type="compositionally biased region" description="Acidic residues" evidence="9">
    <location>
        <begin position="1129"/>
        <end position="1144"/>
    </location>
</feature>
<dbReference type="InterPro" id="IPR011993">
    <property type="entry name" value="PH-like_dom_sf"/>
</dbReference>
<evidence type="ECO:0000256" key="4">
    <source>
        <dbReference type="ARBA" id="ARBA00023054"/>
    </source>
</evidence>
<dbReference type="GO" id="GO:0051015">
    <property type="term" value="F:actin filament binding"/>
    <property type="evidence" value="ECO:0007669"/>
    <property type="project" value="TreeGrafter"/>
</dbReference>
<dbReference type="PANTHER" id="PTHR17271">
    <property type="entry name" value="PLECKSTRIN HOMOLOGY PH DOMAIN-CONTAINING PROTEIN"/>
    <property type="match status" value="1"/>
</dbReference>
<proteinExistence type="predicted"/>
<dbReference type="EMBL" id="JAGTTL010000015">
    <property type="protein sequence ID" value="KAK6311972.1"/>
    <property type="molecule type" value="Genomic_DNA"/>
</dbReference>
<accession>A0AAN8LGJ4</accession>
<keyword evidence="7" id="KW-0694">RNA-binding</keyword>
<evidence type="ECO:0000256" key="6">
    <source>
        <dbReference type="ARBA" id="ARBA00023212"/>
    </source>
</evidence>
<feature type="coiled-coil region" evidence="8">
    <location>
        <begin position="838"/>
        <end position="865"/>
    </location>
</feature>
<gene>
    <name evidence="12" type="ORF">J4Q44_G00176360</name>
</gene>
<dbReference type="FunFam" id="3.30.70.330:FF:000097">
    <property type="entry name" value="U2 snRNP auxiliary factor large subunit"/>
    <property type="match status" value="1"/>
</dbReference>
<dbReference type="InterPro" id="IPR000504">
    <property type="entry name" value="RRM_dom"/>
</dbReference>
<dbReference type="SUPFAM" id="SSF54928">
    <property type="entry name" value="RNA-binding domain, RBD"/>
    <property type="match status" value="1"/>
</dbReference>
<evidence type="ECO:0000256" key="2">
    <source>
        <dbReference type="ARBA" id="ARBA00022490"/>
    </source>
</evidence>
<dbReference type="CDD" id="cd12231">
    <property type="entry name" value="RRM2_U2AF65"/>
    <property type="match status" value="1"/>
</dbReference>
<dbReference type="PROSITE" id="PS50003">
    <property type="entry name" value="PH_DOMAIN"/>
    <property type="match status" value="1"/>
</dbReference>
<organism evidence="12 13">
    <name type="scientific">Coregonus suidteri</name>
    <dbReference type="NCBI Taxonomy" id="861788"/>
    <lineage>
        <taxon>Eukaryota</taxon>
        <taxon>Metazoa</taxon>
        <taxon>Chordata</taxon>
        <taxon>Craniata</taxon>
        <taxon>Vertebrata</taxon>
        <taxon>Euteleostomi</taxon>
        <taxon>Actinopterygii</taxon>
        <taxon>Neopterygii</taxon>
        <taxon>Teleostei</taxon>
        <taxon>Protacanthopterygii</taxon>
        <taxon>Salmoniformes</taxon>
        <taxon>Salmonidae</taxon>
        <taxon>Coregoninae</taxon>
        <taxon>Coregonus</taxon>
    </lineage>
</organism>
<keyword evidence="6" id="KW-0206">Cytoskeleton</keyword>
<feature type="compositionally biased region" description="Basic and acidic residues" evidence="9">
    <location>
        <begin position="1147"/>
        <end position="1159"/>
    </location>
</feature>
<dbReference type="InterPro" id="IPR001849">
    <property type="entry name" value="PH_domain"/>
</dbReference>
<feature type="coiled-coil region" evidence="8">
    <location>
        <begin position="1017"/>
        <end position="1114"/>
    </location>
</feature>
<keyword evidence="5" id="KW-0009">Actin-binding</keyword>
<evidence type="ECO:0000256" key="9">
    <source>
        <dbReference type="SAM" id="MobiDB-lite"/>
    </source>
</evidence>
<evidence type="ECO:0000256" key="5">
    <source>
        <dbReference type="ARBA" id="ARBA00023203"/>
    </source>
</evidence>
<feature type="compositionally biased region" description="Basic and acidic residues" evidence="9">
    <location>
        <begin position="474"/>
        <end position="486"/>
    </location>
</feature>
<feature type="region of interest" description="Disordered" evidence="9">
    <location>
        <begin position="347"/>
        <end position="432"/>
    </location>
</feature>
<feature type="coiled-coil region" evidence="8">
    <location>
        <begin position="1881"/>
        <end position="1947"/>
    </location>
</feature>
<reference evidence="12 13" key="1">
    <citation type="submission" date="2021-04" db="EMBL/GenBank/DDBJ databases">
        <authorList>
            <person name="De Guttry C."/>
            <person name="Zahm M."/>
            <person name="Klopp C."/>
            <person name="Cabau C."/>
            <person name="Louis A."/>
            <person name="Berthelot C."/>
            <person name="Parey E."/>
            <person name="Roest Crollius H."/>
            <person name="Montfort J."/>
            <person name="Robinson-Rechavi M."/>
            <person name="Bucao C."/>
            <person name="Bouchez O."/>
            <person name="Gislard M."/>
            <person name="Lluch J."/>
            <person name="Milhes M."/>
            <person name="Lampietro C."/>
            <person name="Lopez Roques C."/>
            <person name="Donnadieu C."/>
            <person name="Braasch I."/>
            <person name="Desvignes T."/>
            <person name="Postlethwait J."/>
            <person name="Bobe J."/>
            <person name="Wedekind C."/>
            <person name="Guiguen Y."/>
        </authorList>
    </citation>
    <scope>NUCLEOTIDE SEQUENCE [LARGE SCALE GENOMIC DNA]</scope>
    <source>
        <strain evidence="12">Cs_M1</strain>
        <tissue evidence="12">Blood</tissue>
    </source>
</reference>
<dbReference type="SUPFAM" id="SSF50729">
    <property type="entry name" value="PH domain-like"/>
    <property type="match status" value="1"/>
</dbReference>
<evidence type="ECO:0000313" key="13">
    <source>
        <dbReference type="Proteomes" id="UP001356427"/>
    </source>
</evidence>
<dbReference type="SMART" id="SM00233">
    <property type="entry name" value="PH"/>
    <property type="match status" value="1"/>
</dbReference>
<feature type="region of interest" description="Disordered" evidence="9">
    <location>
        <begin position="629"/>
        <end position="671"/>
    </location>
</feature>
<evidence type="ECO:0000256" key="7">
    <source>
        <dbReference type="PROSITE-ProRule" id="PRU00176"/>
    </source>
</evidence>
<protein>
    <recommendedName>
        <fullName evidence="14">PH domain-containing protein</fullName>
    </recommendedName>
</protein>
<dbReference type="Gene3D" id="2.30.29.30">
    <property type="entry name" value="Pleckstrin-homology domain (PH domain)/Phosphotyrosine-binding domain (PTB)"/>
    <property type="match status" value="1"/>
</dbReference>
<dbReference type="GO" id="GO:0015629">
    <property type="term" value="C:actin cytoskeleton"/>
    <property type="evidence" value="ECO:0007669"/>
    <property type="project" value="TreeGrafter"/>
</dbReference>
<evidence type="ECO:0000259" key="11">
    <source>
        <dbReference type="PROSITE" id="PS50102"/>
    </source>
</evidence>
<feature type="compositionally biased region" description="Basic and acidic residues" evidence="9">
    <location>
        <begin position="51"/>
        <end position="72"/>
    </location>
</feature>
<dbReference type="PANTHER" id="PTHR17271:SF12">
    <property type="entry name" value="MYOSIN PHOSPHATASE RHO-INTERACTING PROTEIN ISOFORM X1"/>
    <property type="match status" value="1"/>
</dbReference>
<dbReference type="Gene3D" id="3.30.70.330">
    <property type="match status" value="1"/>
</dbReference>
<dbReference type="Pfam" id="PF00076">
    <property type="entry name" value="RRM_1"/>
    <property type="match status" value="1"/>
</dbReference>
<keyword evidence="2" id="KW-0963">Cytoplasm</keyword>
<keyword evidence="13" id="KW-1185">Reference proteome</keyword>
<feature type="region of interest" description="Disordered" evidence="9">
    <location>
        <begin position="871"/>
        <end position="894"/>
    </location>
</feature>
<comment type="subcellular location">
    <subcellularLocation>
        <location evidence="1">Cytoplasm</location>
        <location evidence="1">Cytoskeleton</location>
    </subcellularLocation>
</comment>
<feature type="region of interest" description="Disordered" evidence="9">
    <location>
        <begin position="446"/>
        <end position="513"/>
    </location>
</feature>
<evidence type="ECO:0000259" key="10">
    <source>
        <dbReference type="PROSITE" id="PS50003"/>
    </source>
</evidence>
<dbReference type="GO" id="GO:0003723">
    <property type="term" value="F:RNA binding"/>
    <property type="evidence" value="ECO:0007669"/>
    <property type="project" value="UniProtKB-UniRule"/>
</dbReference>
<dbReference type="PROSITE" id="PS50102">
    <property type="entry name" value="RRM"/>
    <property type="match status" value="1"/>
</dbReference>
<dbReference type="InterPro" id="IPR012677">
    <property type="entry name" value="Nucleotide-bd_a/b_plait_sf"/>
</dbReference>
<feature type="region of interest" description="Disordered" evidence="9">
    <location>
        <begin position="1126"/>
        <end position="1159"/>
    </location>
</feature>
<feature type="domain" description="PH" evidence="10">
    <location>
        <begin position="516"/>
        <end position="609"/>
    </location>
</feature>
<name>A0AAN8LGJ4_9TELE</name>
<dbReference type="SMART" id="SM00360">
    <property type="entry name" value="RRM"/>
    <property type="match status" value="1"/>
</dbReference>
<evidence type="ECO:0000256" key="8">
    <source>
        <dbReference type="SAM" id="Coils"/>
    </source>
</evidence>
<feature type="region of interest" description="Disordered" evidence="9">
    <location>
        <begin position="2021"/>
        <end position="2043"/>
    </location>
</feature>